<reference evidence="9 10" key="1">
    <citation type="journal article" date="2019" name="Sci. Rep.">
        <title>Comparative genomics of chytrid fungi reveal insights into the obligate biotrophic and pathogenic lifestyle of Synchytrium endobioticum.</title>
        <authorList>
            <person name="van de Vossenberg B.T.L.H."/>
            <person name="Warris S."/>
            <person name="Nguyen H.D.T."/>
            <person name="van Gent-Pelzer M.P.E."/>
            <person name="Joly D.L."/>
            <person name="van de Geest H.C."/>
            <person name="Bonants P.J.M."/>
            <person name="Smith D.S."/>
            <person name="Levesque C.A."/>
            <person name="van der Lee T.A.J."/>
        </authorList>
    </citation>
    <scope>NUCLEOTIDE SEQUENCE [LARGE SCALE GENOMIC DNA]</scope>
    <source>
        <strain evidence="9 10">JEL517</strain>
    </source>
</reference>
<feature type="compositionally biased region" description="Low complexity" evidence="8">
    <location>
        <begin position="249"/>
        <end position="269"/>
    </location>
</feature>
<keyword evidence="5" id="KW-0190">Covalent protein-DNA linkage</keyword>
<evidence type="ECO:0000256" key="4">
    <source>
        <dbReference type="ARBA" id="ARBA00022801"/>
    </source>
</evidence>
<dbReference type="Pfam" id="PF02586">
    <property type="entry name" value="SRAP"/>
    <property type="match status" value="1"/>
</dbReference>
<evidence type="ECO:0000313" key="9">
    <source>
        <dbReference type="EMBL" id="TPX38307.1"/>
    </source>
</evidence>
<proteinExistence type="inferred from homology"/>
<dbReference type="GO" id="GO:0106300">
    <property type="term" value="P:protein-DNA covalent cross-linking repair"/>
    <property type="evidence" value="ECO:0007669"/>
    <property type="project" value="InterPro"/>
</dbReference>
<feature type="compositionally biased region" description="Basic and acidic residues" evidence="8">
    <location>
        <begin position="271"/>
        <end position="288"/>
    </location>
</feature>
<organism evidence="9 10">
    <name type="scientific">Synchytrium microbalum</name>
    <dbReference type="NCBI Taxonomy" id="1806994"/>
    <lineage>
        <taxon>Eukaryota</taxon>
        <taxon>Fungi</taxon>
        <taxon>Fungi incertae sedis</taxon>
        <taxon>Chytridiomycota</taxon>
        <taxon>Chytridiomycota incertae sedis</taxon>
        <taxon>Chytridiomycetes</taxon>
        <taxon>Synchytriales</taxon>
        <taxon>Synchytriaceae</taxon>
        <taxon>Synchytrium</taxon>
    </lineage>
</organism>
<dbReference type="InterPro" id="IPR036590">
    <property type="entry name" value="SRAP-like"/>
</dbReference>
<gene>
    <name evidence="9" type="ORF">SmJEL517_g00134</name>
</gene>
<feature type="compositionally biased region" description="Low complexity" evidence="8">
    <location>
        <begin position="309"/>
        <end position="331"/>
    </location>
</feature>
<keyword evidence="4" id="KW-0378">Hydrolase</keyword>
<protein>
    <recommendedName>
        <fullName evidence="11">DUF159-domain-containing protein</fullName>
    </recommendedName>
</protein>
<dbReference type="SUPFAM" id="SSF143081">
    <property type="entry name" value="BB1717-like"/>
    <property type="match status" value="1"/>
</dbReference>
<evidence type="ECO:0000256" key="3">
    <source>
        <dbReference type="ARBA" id="ARBA00022763"/>
    </source>
</evidence>
<evidence type="ECO:0000256" key="2">
    <source>
        <dbReference type="ARBA" id="ARBA00022670"/>
    </source>
</evidence>
<comment type="similarity">
    <text evidence="1">Belongs to the SOS response-associated peptidase family.</text>
</comment>
<name>A0A507CB70_9FUNG</name>
<dbReference type="GO" id="GO:0016829">
    <property type="term" value="F:lyase activity"/>
    <property type="evidence" value="ECO:0007669"/>
    <property type="project" value="UniProtKB-KW"/>
</dbReference>
<keyword evidence="2" id="KW-0645">Protease</keyword>
<evidence type="ECO:0000313" key="10">
    <source>
        <dbReference type="Proteomes" id="UP000319731"/>
    </source>
</evidence>
<evidence type="ECO:0008006" key="11">
    <source>
        <dbReference type="Google" id="ProtNLM"/>
    </source>
</evidence>
<evidence type="ECO:0000256" key="8">
    <source>
        <dbReference type="SAM" id="MobiDB-lite"/>
    </source>
</evidence>
<keyword evidence="3" id="KW-0227">DNA damage</keyword>
<evidence type="ECO:0000256" key="1">
    <source>
        <dbReference type="ARBA" id="ARBA00008136"/>
    </source>
</evidence>
<dbReference type="Proteomes" id="UP000319731">
    <property type="component" value="Unassembled WGS sequence"/>
</dbReference>
<dbReference type="GO" id="GO:0008233">
    <property type="term" value="F:peptidase activity"/>
    <property type="evidence" value="ECO:0007669"/>
    <property type="project" value="UniProtKB-KW"/>
</dbReference>
<comment type="caution">
    <text evidence="9">The sequence shown here is derived from an EMBL/GenBank/DDBJ whole genome shotgun (WGS) entry which is preliminary data.</text>
</comment>
<dbReference type="STRING" id="1806994.A0A507CB70"/>
<dbReference type="AlphaFoldDB" id="A0A507CB70"/>
<dbReference type="RefSeq" id="XP_031028021.1">
    <property type="nucleotide sequence ID" value="XM_031166064.1"/>
</dbReference>
<sequence length="341" mass="38475">MCGRTVNTLDGQAVRRYYPRAQRYVDQEKHRAPRYNVAPTTYQPVLRFDQTAKEYVVHEMRWGLIPHWAKEMPAYGDSMTTINARDDSLIENKPMWNAPKQSGRCVVICDGFYEWLKEGKDGKERSPYYITRKDGQPLLFAGLYDKCTLDDNTIYSYSIVTTHSSKDFEWLHNRMPVILHNETEVDKWISPGTKFLEGPCDLLRPAENVLKWHAVSKFVSKTGNDSIECITPLKDHKKQGNLSSFFGKAPASTSSGTQPSPTSTSPVTADVHPEKRKREDDVDHEKKGVPSANSQEHKTETISSPPPAKKVMPSPSSSKKATPAKSKSIPKNGIANYFKPA</sequence>
<dbReference type="Gene3D" id="3.90.1680.10">
    <property type="entry name" value="SOS response associated peptidase-like"/>
    <property type="match status" value="1"/>
</dbReference>
<dbReference type="PANTHER" id="PTHR13604">
    <property type="entry name" value="DC12-RELATED"/>
    <property type="match status" value="1"/>
</dbReference>
<dbReference type="InterPro" id="IPR003738">
    <property type="entry name" value="SRAP"/>
</dbReference>
<accession>A0A507CB70</accession>
<dbReference type="GO" id="GO:0006508">
    <property type="term" value="P:proteolysis"/>
    <property type="evidence" value="ECO:0007669"/>
    <property type="project" value="UniProtKB-KW"/>
</dbReference>
<feature type="region of interest" description="Disordered" evidence="8">
    <location>
        <begin position="241"/>
        <end position="341"/>
    </location>
</feature>
<dbReference type="GO" id="GO:0003697">
    <property type="term" value="F:single-stranded DNA binding"/>
    <property type="evidence" value="ECO:0007669"/>
    <property type="project" value="InterPro"/>
</dbReference>
<evidence type="ECO:0000256" key="7">
    <source>
        <dbReference type="ARBA" id="ARBA00023239"/>
    </source>
</evidence>
<dbReference type="PANTHER" id="PTHR13604:SF0">
    <property type="entry name" value="ABASIC SITE PROCESSING PROTEIN HMCES"/>
    <property type="match status" value="1"/>
</dbReference>
<keyword evidence="10" id="KW-1185">Reference proteome</keyword>
<keyword evidence="6" id="KW-0238">DNA-binding</keyword>
<evidence type="ECO:0000256" key="5">
    <source>
        <dbReference type="ARBA" id="ARBA00023124"/>
    </source>
</evidence>
<dbReference type="EMBL" id="QEAO01000001">
    <property type="protein sequence ID" value="TPX38307.1"/>
    <property type="molecule type" value="Genomic_DNA"/>
</dbReference>
<dbReference type="OrthoDB" id="2111841at2759"/>
<dbReference type="GeneID" id="42001361"/>
<evidence type="ECO:0000256" key="6">
    <source>
        <dbReference type="ARBA" id="ARBA00023125"/>
    </source>
</evidence>
<keyword evidence="7" id="KW-0456">Lyase</keyword>